<dbReference type="GeneID" id="114669494"/>
<keyword evidence="5" id="KW-0479">Metal-binding</keyword>
<dbReference type="Gene3D" id="3.30.43.10">
    <property type="entry name" value="Uridine Diphospho-n-acetylenolpyruvylglucosamine Reductase, domain 2"/>
    <property type="match status" value="1"/>
</dbReference>
<evidence type="ECO:0000256" key="8">
    <source>
        <dbReference type="ARBA" id="ARBA00022946"/>
    </source>
</evidence>
<evidence type="ECO:0000256" key="4">
    <source>
        <dbReference type="ARBA" id="ARBA00022630"/>
    </source>
</evidence>
<evidence type="ECO:0000256" key="5">
    <source>
        <dbReference type="ARBA" id="ARBA00022723"/>
    </source>
</evidence>
<evidence type="ECO:0000256" key="6">
    <source>
        <dbReference type="ARBA" id="ARBA00022827"/>
    </source>
</evidence>
<evidence type="ECO:0000313" key="16">
    <source>
        <dbReference type="Ensembl" id="ENSECRP00000027768.1"/>
    </source>
</evidence>
<sequence length="534" mass="59800">MMIQKSFHLFRSICKKWKKCHLVMPSCSFTKIGCFHHDLVKWSSARYFHHNQRWQAETPRSHSTSLHRFPFAMVTEHDIDFFEKLLPRQAITDPDVLESYNVDWLKSVKGSSKLLLRPQTTEEISHILRYCNERNLAVCPQGGNTGLVGGSVPVFDEIILSTSLMNKVLSFDTVSGVLVCQAGCVLEDLNSFVEENGFAMPLDLGAKGSCQIGGNVSTNAGGLRLLRYGSLRGTVLGLEVVLANGKVLNLLSSLRKDNTGYDVKQLFIGSEGTLGVITAVSILCPCKPKAVNVAFLGCSTIQQLLQTFRCCKGMLGEILSAFEFLDSACMQLLQNHLKLTNPITESPFYILIETSGSNANHDEEKLHNFLQHAMNTALITDGTMAKEDSKIKALWMLRERITEALLHDGYTYKYDISVPVEHIYQAVQDMRVQLRDQAKSVVGYGHLGDGNLHLNITSPFYDSALHSLIEPFIYEWTAKHHGSISAEHGLGLKKRNYIHYSKPAEAVYIMSHLKNMLDPKKILNPYKTLPDYIS</sequence>
<dbReference type="FunFam" id="3.30.70.2190:FF:000001">
    <property type="entry name" value="D-2-hydroxyglutarate dehydrogenase mitochondrial"/>
    <property type="match status" value="1"/>
</dbReference>
<dbReference type="PANTHER" id="PTHR43716">
    <property type="entry name" value="D-2-HYDROXYGLUTARATE DEHYDROGENASE, MITOCHONDRIAL"/>
    <property type="match status" value="1"/>
</dbReference>
<dbReference type="FunFam" id="3.30.465.10:FF:000053">
    <property type="entry name" value="D-lactate dehydrogenase (Cytochrome), putative"/>
    <property type="match status" value="1"/>
</dbReference>
<dbReference type="OrthoDB" id="5332616at2759"/>
<evidence type="ECO:0000256" key="2">
    <source>
        <dbReference type="ARBA" id="ARBA00004173"/>
    </source>
</evidence>
<keyword evidence="8" id="KW-0809">Transit peptide</keyword>
<dbReference type="FunFam" id="1.10.45.10:FF:000001">
    <property type="entry name" value="D-lactate dehydrogenase mitochondrial"/>
    <property type="match status" value="1"/>
</dbReference>
<dbReference type="FunFam" id="3.30.70.2740:FF:000002">
    <property type="entry name" value="D-2-hydroxyglutarate dehydrogenase mitochondrial"/>
    <property type="match status" value="1"/>
</dbReference>
<dbReference type="SUPFAM" id="SSF56176">
    <property type="entry name" value="FAD-binding/transporter-associated domain-like"/>
    <property type="match status" value="1"/>
</dbReference>
<comment type="cofactor">
    <cofactor evidence="1">
        <name>FAD</name>
        <dbReference type="ChEBI" id="CHEBI:57692"/>
    </cofactor>
</comment>
<dbReference type="RefSeq" id="XP_028681556.1">
    <property type="nucleotide sequence ID" value="XM_028825723.2"/>
</dbReference>
<dbReference type="Ensembl" id="ENSECRT00000028347.1">
    <property type="protein sequence ID" value="ENSECRP00000027768.1"/>
    <property type="gene ID" value="ENSECRG00000018816.1"/>
</dbReference>
<dbReference type="InterPro" id="IPR016169">
    <property type="entry name" value="FAD-bd_PCMH_sub2"/>
</dbReference>
<organism evidence="16 17">
    <name type="scientific">Erpetoichthys calabaricus</name>
    <name type="common">Rope fish</name>
    <name type="synonym">Calamoichthys calabaricus</name>
    <dbReference type="NCBI Taxonomy" id="27687"/>
    <lineage>
        <taxon>Eukaryota</taxon>
        <taxon>Metazoa</taxon>
        <taxon>Chordata</taxon>
        <taxon>Craniata</taxon>
        <taxon>Vertebrata</taxon>
        <taxon>Euteleostomi</taxon>
        <taxon>Actinopterygii</taxon>
        <taxon>Polypteriformes</taxon>
        <taxon>Polypteridae</taxon>
        <taxon>Erpetoichthys</taxon>
    </lineage>
</organism>
<evidence type="ECO:0000256" key="7">
    <source>
        <dbReference type="ARBA" id="ARBA00022833"/>
    </source>
</evidence>
<comment type="function">
    <text evidence="13">Catalyzes the oxidation of D-2-hydroxyglutarate (D-2-HG) to alpha-ketoglutarate. Also catalyzes the oxidation of other D-2-hydroxyacids, such as D-malate (D-MAL) and D-lactate (D-LAC). Exhibits high activities towards D-2-HG and D-MAL but a very weak activity towards D-LAC.</text>
</comment>
<keyword evidence="7" id="KW-0862">Zinc</keyword>
<proteinExistence type="inferred from homology"/>
<dbReference type="InterPro" id="IPR016171">
    <property type="entry name" value="Vanillyl_alc_oxidase_C-sub2"/>
</dbReference>
<comment type="similarity">
    <text evidence="3">Belongs to the FAD-binding oxidoreductase/transferase type 4 family.</text>
</comment>
<evidence type="ECO:0000256" key="11">
    <source>
        <dbReference type="ARBA" id="ARBA00039003"/>
    </source>
</evidence>
<dbReference type="InterPro" id="IPR051264">
    <property type="entry name" value="FAD-oxidored/transferase_4"/>
</dbReference>
<evidence type="ECO:0000256" key="3">
    <source>
        <dbReference type="ARBA" id="ARBA00008000"/>
    </source>
</evidence>
<dbReference type="SUPFAM" id="SSF55103">
    <property type="entry name" value="FAD-linked oxidases, C-terminal domain"/>
    <property type="match status" value="1"/>
</dbReference>
<dbReference type="Gene3D" id="3.30.70.2190">
    <property type="match status" value="1"/>
</dbReference>
<comment type="catalytic activity">
    <reaction evidence="14">
        <text>(R)-malate + A = oxaloacetate + AH2</text>
        <dbReference type="Rhea" id="RHEA:67460"/>
        <dbReference type="ChEBI" id="CHEBI:13193"/>
        <dbReference type="ChEBI" id="CHEBI:15588"/>
        <dbReference type="ChEBI" id="CHEBI:16452"/>
        <dbReference type="ChEBI" id="CHEBI:17499"/>
    </reaction>
    <physiologicalReaction direction="left-to-right" evidence="14">
        <dbReference type="Rhea" id="RHEA:67461"/>
    </physiologicalReaction>
</comment>
<evidence type="ECO:0000256" key="14">
    <source>
        <dbReference type="ARBA" id="ARBA00049267"/>
    </source>
</evidence>
<accession>A0A8C4T8A1</accession>
<comment type="subcellular location">
    <subcellularLocation>
        <location evidence="2">Mitochondrion</location>
    </subcellularLocation>
</comment>
<dbReference type="Pfam" id="PF01565">
    <property type="entry name" value="FAD_binding_4"/>
    <property type="match status" value="1"/>
</dbReference>
<dbReference type="Gene3D" id="1.10.45.10">
    <property type="entry name" value="Vanillyl-alcohol Oxidase, Chain A, domain 4"/>
    <property type="match status" value="1"/>
</dbReference>
<dbReference type="GO" id="GO:0071949">
    <property type="term" value="F:FAD binding"/>
    <property type="evidence" value="ECO:0007669"/>
    <property type="project" value="InterPro"/>
</dbReference>
<keyword evidence="6" id="KW-0274">FAD</keyword>
<reference evidence="16" key="1">
    <citation type="submission" date="2025-08" db="UniProtKB">
        <authorList>
            <consortium name="Ensembl"/>
        </authorList>
    </citation>
    <scope>IDENTIFICATION</scope>
</reference>
<dbReference type="AlphaFoldDB" id="A0A8C4T8A1"/>
<evidence type="ECO:0000313" key="17">
    <source>
        <dbReference type="Proteomes" id="UP000694620"/>
    </source>
</evidence>
<dbReference type="InterPro" id="IPR036318">
    <property type="entry name" value="FAD-bd_PCMH-like_sf"/>
</dbReference>
<dbReference type="GO" id="GO:0046872">
    <property type="term" value="F:metal ion binding"/>
    <property type="evidence" value="ECO:0007669"/>
    <property type="project" value="UniProtKB-KW"/>
</dbReference>
<dbReference type="InterPro" id="IPR016167">
    <property type="entry name" value="FAD-bd_PCMH_sub1"/>
</dbReference>
<dbReference type="CTD" id="728294"/>
<dbReference type="GO" id="GO:0006108">
    <property type="term" value="P:malate metabolic process"/>
    <property type="evidence" value="ECO:0007669"/>
    <property type="project" value="UniProtKB-ARBA"/>
</dbReference>
<evidence type="ECO:0000256" key="1">
    <source>
        <dbReference type="ARBA" id="ARBA00001974"/>
    </source>
</evidence>
<keyword evidence="10" id="KW-0496">Mitochondrion</keyword>
<evidence type="ECO:0000256" key="13">
    <source>
        <dbReference type="ARBA" id="ARBA00045410"/>
    </source>
</evidence>
<dbReference type="EC" id="1.1.99.39" evidence="11"/>
<evidence type="ECO:0000256" key="12">
    <source>
        <dbReference type="ARBA" id="ARBA00039639"/>
    </source>
</evidence>
<reference evidence="16" key="2">
    <citation type="submission" date="2025-09" db="UniProtKB">
        <authorList>
            <consortium name="Ensembl"/>
        </authorList>
    </citation>
    <scope>IDENTIFICATION</scope>
</reference>
<dbReference type="Gene3D" id="3.30.70.2740">
    <property type="match status" value="1"/>
</dbReference>
<dbReference type="PANTHER" id="PTHR43716:SF1">
    <property type="entry name" value="D-2-HYDROXYGLUTARATE DEHYDROGENASE, MITOCHONDRIAL"/>
    <property type="match status" value="1"/>
</dbReference>
<keyword evidence="9" id="KW-0560">Oxidoreductase</keyword>
<name>A0A8C4T8A1_ERPCA</name>
<dbReference type="GO" id="GO:0005739">
    <property type="term" value="C:mitochondrion"/>
    <property type="evidence" value="ECO:0007669"/>
    <property type="project" value="UniProtKB-SubCell"/>
</dbReference>
<dbReference type="InterPro" id="IPR006094">
    <property type="entry name" value="Oxid_FAD_bind_N"/>
</dbReference>
<evidence type="ECO:0000259" key="15">
    <source>
        <dbReference type="PROSITE" id="PS51387"/>
    </source>
</evidence>
<dbReference type="FunFam" id="3.30.43.10:FF:000002">
    <property type="entry name" value="D-2-hydroxyglutarate dehydrogenase, mitochondrial"/>
    <property type="match status" value="1"/>
</dbReference>
<dbReference type="InterPro" id="IPR016166">
    <property type="entry name" value="FAD-bd_PCMH"/>
</dbReference>
<dbReference type="GeneTree" id="ENSGT00550000075086"/>
<keyword evidence="17" id="KW-1185">Reference proteome</keyword>
<keyword evidence="4" id="KW-0285">Flavoprotein</keyword>
<dbReference type="InterPro" id="IPR004113">
    <property type="entry name" value="FAD-bd_oxidored_4_C"/>
</dbReference>
<evidence type="ECO:0000256" key="10">
    <source>
        <dbReference type="ARBA" id="ARBA00023128"/>
    </source>
</evidence>
<dbReference type="Gene3D" id="3.30.465.10">
    <property type="match status" value="1"/>
</dbReference>
<evidence type="ECO:0000256" key="9">
    <source>
        <dbReference type="ARBA" id="ARBA00023002"/>
    </source>
</evidence>
<dbReference type="GO" id="GO:0051990">
    <property type="term" value="F:(R)-2-hydroxyglutarate dehydrogenase activity"/>
    <property type="evidence" value="ECO:0007669"/>
    <property type="project" value="UniProtKB-EC"/>
</dbReference>
<dbReference type="Proteomes" id="UP000694620">
    <property type="component" value="Unassembled WGS sequence"/>
</dbReference>
<feature type="domain" description="FAD-binding PCMH-type" evidence="15">
    <location>
        <begin position="108"/>
        <end position="287"/>
    </location>
</feature>
<dbReference type="PROSITE" id="PS51387">
    <property type="entry name" value="FAD_PCMH"/>
    <property type="match status" value="1"/>
</dbReference>
<dbReference type="InterPro" id="IPR016164">
    <property type="entry name" value="FAD-linked_Oxase-like_C"/>
</dbReference>
<dbReference type="Pfam" id="PF02913">
    <property type="entry name" value="FAD-oxidase_C"/>
    <property type="match status" value="1"/>
</dbReference>
<gene>
    <name evidence="16" type="primary">D2HGDH</name>
    <name evidence="16" type="synonym">d2hgdh</name>
</gene>
<protein>
    <recommendedName>
        <fullName evidence="12">D-2-hydroxyglutarate dehydrogenase, mitochondrial</fullName>
        <ecNumber evidence="11">1.1.99.39</ecNumber>
    </recommendedName>
</protein>